<dbReference type="Proteomes" id="UP000664132">
    <property type="component" value="Unassembled WGS sequence"/>
</dbReference>
<sequence length="957" mass="105460">MSDLSKPAAPDLREGLLECLSNIEPSYSSQPFAISNTLLNPINPGIVFTDGPILGSIGLPLSDRDAEVIRAAGTPLPVPINVKSGMNNAEPGITPPKPNIWEVPASMFALRNPAWDGLLKGIVKNVAKGLGVDAMGNAVSAQLSKVSMVEEGAMVEPSRESDQTAAVPGMFGTLIIALPSWHEGGDVLITNVGNPETKSFGTAETSGFDASYIAWFHDVTHALKPVTAGRRLTLTYHLVHENLGPDVLAASSNKTFGKLDMLFSYWHANVQEEVLHLGYLLDGKYRKNPDLSFDMLEGADKETVTYLRDAGSKHGVCIYLAELTRWVDLNDYDDDWGADDSDCIDQESACTYLTNVVELDGTQIAQNLFFEDDFLVQEDAFEAVDYDEHLYQESRAIYHRTVVLIMPKENRLCCFMTPTGPVTRTSPYGSFVTENGPPYVPDVTGWINRLSAKLLTESGGPDDRNDIEAICQGVLRRFQEWRTKSPNDPKPHPDTDLARVISACVEHDKRDMFLEGFGMCPPKVSSTMFRSVGIALVRWQLEELLPQISQHLSALSQLSSRFEIIEALKAGVAEASQKTTYDDTRFQEWTRNEADKTICAPAVIATGITSASDGVLLSNHCVTLPTSDMTNKILPAVKRNPLDGSLSPDAARDIFSGVMSEMLPDFGLRSLGSVTLEQPPNEELPKWKSKWHPPPLPVMVPNLQRITDIASLLCHCQLLGLDQHLSALISKLATEAKMTGVGDFPSTFFPFLKALGASLRKWNIEVQHSAFQGLFQQVMSTYIERYIQQPPPIFKDWTRETVTCKPDCKDCEKLNEFLANPHKQAADFLGGASRRDHLQAQVAGTGIEAEQRRKYASGSAYALFLTKNQRYIEIGRKAWEKRGEETRNSFRGIESEANLKALLGDAYVAIISGTLPEQRAMYYVPPLGTSANAANRLPPPGPRGIKRKSVEMIVIDD</sequence>
<accession>A0A8H7VZX5</accession>
<protein>
    <submittedName>
        <fullName evidence="1">Uncharacterized protein</fullName>
    </submittedName>
</protein>
<name>A0A8H7VZX5_9HELO</name>
<comment type="caution">
    <text evidence="1">The sequence shown here is derived from an EMBL/GenBank/DDBJ whole genome shotgun (WGS) entry which is preliminary data.</text>
</comment>
<reference evidence="1" key="1">
    <citation type="submission" date="2021-02" db="EMBL/GenBank/DDBJ databases">
        <title>Genome sequence Cadophora malorum strain M34.</title>
        <authorList>
            <person name="Stefanovic E."/>
            <person name="Vu D."/>
            <person name="Scully C."/>
            <person name="Dijksterhuis J."/>
            <person name="Roader J."/>
            <person name="Houbraken J."/>
        </authorList>
    </citation>
    <scope>NUCLEOTIDE SEQUENCE</scope>
    <source>
        <strain evidence="1">M34</strain>
    </source>
</reference>
<gene>
    <name evidence="1" type="ORF">IFR04_014017</name>
</gene>
<organism evidence="1 2">
    <name type="scientific">Cadophora malorum</name>
    <dbReference type="NCBI Taxonomy" id="108018"/>
    <lineage>
        <taxon>Eukaryota</taxon>
        <taxon>Fungi</taxon>
        <taxon>Dikarya</taxon>
        <taxon>Ascomycota</taxon>
        <taxon>Pezizomycotina</taxon>
        <taxon>Leotiomycetes</taxon>
        <taxon>Helotiales</taxon>
        <taxon>Ploettnerulaceae</taxon>
        <taxon>Cadophora</taxon>
    </lineage>
</organism>
<evidence type="ECO:0000313" key="2">
    <source>
        <dbReference type="Proteomes" id="UP000664132"/>
    </source>
</evidence>
<proteinExistence type="predicted"/>
<dbReference type="PANTHER" id="PTHR33099:SF7">
    <property type="entry name" value="MYND-TYPE DOMAIN-CONTAINING PROTEIN"/>
    <property type="match status" value="1"/>
</dbReference>
<evidence type="ECO:0000313" key="1">
    <source>
        <dbReference type="EMBL" id="KAG4412856.1"/>
    </source>
</evidence>
<dbReference type="EMBL" id="JAFJYH010000349">
    <property type="protein sequence ID" value="KAG4412856.1"/>
    <property type="molecule type" value="Genomic_DNA"/>
</dbReference>
<dbReference type="AlphaFoldDB" id="A0A8H7VZX5"/>
<dbReference type="PANTHER" id="PTHR33099">
    <property type="entry name" value="FE2OG DIOXYGENASE DOMAIN-CONTAINING PROTEIN"/>
    <property type="match status" value="1"/>
</dbReference>
<keyword evidence="2" id="KW-1185">Reference proteome</keyword>
<dbReference type="OrthoDB" id="27483at2759"/>